<feature type="domain" description="Glycosyltransferase 2-like" evidence="4">
    <location>
        <begin position="11"/>
        <end position="158"/>
    </location>
</feature>
<dbReference type="InterPro" id="IPR029044">
    <property type="entry name" value="Nucleotide-diphossugar_trans"/>
</dbReference>
<proteinExistence type="inferred from homology"/>
<dbReference type="InterPro" id="IPR001173">
    <property type="entry name" value="Glyco_trans_2-like"/>
</dbReference>
<evidence type="ECO:0000313" key="6">
    <source>
        <dbReference type="Proteomes" id="UP000238157"/>
    </source>
</evidence>
<keyword evidence="2" id="KW-0328">Glycosyltransferase</keyword>
<sequence>MDSKKHSSVAIIILNWNGYSHTRSCLHSLEKISYPEYAVFVVDNGSEDDSLQKLKLEFPQHHFLPNEKNLGFTGGNTIGIQHAKNLGFRYFMLLNNDTEVSPDFLDRLMDCFESEPKIGLVQPLILFQDSPEIIWSAGGAYNNLLGISKTLGDRKRLKNYKIEEVDLEWATGCCLLFSDEILTKTGGLANAFFAYFEDVDWSLRIRKAGFKIKLAPKSIIYHEGNASSKNNSEEGVLSPTVFYLHSRNQLFQLRRHHSSINAVLAWPYHLLKYVGWMSYFCVRGRFKKMKAVAKGIRDGLFMDHQSSDPLCP</sequence>
<evidence type="ECO:0000259" key="4">
    <source>
        <dbReference type="Pfam" id="PF00535"/>
    </source>
</evidence>
<dbReference type="Proteomes" id="UP000238157">
    <property type="component" value="Unassembled WGS sequence"/>
</dbReference>
<dbReference type="CDD" id="cd04186">
    <property type="entry name" value="GT_2_like_c"/>
    <property type="match status" value="1"/>
</dbReference>
<name>A0A2T0WT58_9BACT</name>
<dbReference type="Pfam" id="PF00535">
    <property type="entry name" value="Glycos_transf_2"/>
    <property type="match status" value="1"/>
</dbReference>
<evidence type="ECO:0000256" key="2">
    <source>
        <dbReference type="ARBA" id="ARBA00022676"/>
    </source>
</evidence>
<dbReference type="GO" id="GO:0016757">
    <property type="term" value="F:glycosyltransferase activity"/>
    <property type="evidence" value="ECO:0007669"/>
    <property type="project" value="UniProtKB-KW"/>
</dbReference>
<dbReference type="PANTHER" id="PTHR43179">
    <property type="entry name" value="RHAMNOSYLTRANSFERASE WBBL"/>
    <property type="match status" value="1"/>
</dbReference>
<dbReference type="EMBL" id="PVTR01000002">
    <property type="protein sequence ID" value="PRY89882.1"/>
    <property type="molecule type" value="Genomic_DNA"/>
</dbReference>
<evidence type="ECO:0000313" key="5">
    <source>
        <dbReference type="EMBL" id="PRY89882.1"/>
    </source>
</evidence>
<dbReference type="SUPFAM" id="SSF53448">
    <property type="entry name" value="Nucleotide-diphospho-sugar transferases"/>
    <property type="match status" value="1"/>
</dbReference>
<keyword evidence="6" id="KW-1185">Reference proteome</keyword>
<dbReference type="Gene3D" id="3.90.550.10">
    <property type="entry name" value="Spore Coat Polysaccharide Biosynthesis Protein SpsA, Chain A"/>
    <property type="match status" value="1"/>
</dbReference>
<evidence type="ECO:0000256" key="1">
    <source>
        <dbReference type="ARBA" id="ARBA00006739"/>
    </source>
</evidence>
<dbReference type="AlphaFoldDB" id="A0A2T0WT58"/>
<accession>A0A2T0WT58</accession>
<protein>
    <recommendedName>
        <fullName evidence="4">Glycosyltransferase 2-like domain-containing protein</fullName>
    </recommendedName>
</protein>
<reference evidence="5 6" key="1">
    <citation type="submission" date="2018-03" db="EMBL/GenBank/DDBJ databases">
        <title>Genomic Encyclopedia of Archaeal and Bacterial Type Strains, Phase II (KMG-II): from individual species to whole genera.</title>
        <authorList>
            <person name="Goeker M."/>
        </authorList>
    </citation>
    <scope>NUCLEOTIDE SEQUENCE [LARGE SCALE GENOMIC DNA]</scope>
    <source>
        <strain evidence="5 6">DSM 27929</strain>
    </source>
</reference>
<gene>
    <name evidence="5" type="ORF">CLW00_102358</name>
</gene>
<dbReference type="RefSeq" id="WP_106132557.1">
    <property type="nucleotide sequence ID" value="NZ_PVTR01000002.1"/>
</dbReference>
<organism evidence="5 6">
    <name type="scientific">Mongoliibacter ruber</name>
    <dbReference type="NCBI Taxonomy" id="1750599"/>
    <lineage>
        <taxon>Bacteria</taxon>
        <taxon>Pseudomonadati</taxon>
        <taxon>Bacteroidota</taxon>
        <taxon>Cytophagia</taxon>
        <taxon>Cytophagales</taxon>
        <taxon>Cyclobacteriaceae</taxon>
        <taxon>Mongoliibacter</taxon>
    </lineage>
</organism>
<comment type="caution">
    <text evidence="5">The sequence shown here is derived from an EMBL/GenBank/DDBJ whole genome shotgun (WGS) entry which is preliminary data.</text>
</comment>
<dbReference type="PANTHER" id="PTHR43179:SF12">
    <property type="entry name" value="GALACTOFURANOSYLTRANSFERASE GLFT2"/>
    <property type="match status" value="1"/>
</dbReference>
<dbReference type="OrthoDB" id="9771846at2"/>
<keyword evidence="3" id="KW-0808">Transferase</keyword>
<evidence type="ECO:0000256" key="3">
    <source>
        <dbReference type="ARBA" id="ARBA00022679"/>
    </source>
</evidence>
<comment type="similarity">
    <text evidence="1">Belongs to the glycosyltransferase 2 family.</text>
</comment>